<dbReference type="Proteomes" id="UP001216440">
    <property type="component" value="Chromosome"/>
</dbReference>
<dbReference type="EMBL" id="CP121682">
    <property type="protein sequence ID" value="WGD39079.1"/>
    <property type="molecule type" value="Genomic_DNA"/>
</dbReference>
<reference evidence="2 3" key="1">
    <citation type="submission" date="2023-03" db="EMBL/GenBank/DDBJ databases">
        <authorList>
            <person name="Mo P."/>
        </authorList>
    </citation>
    <scope>NUCLEOTIDE SEQUENCE [LARGE SCALE GENOMIC DNA]</scope>
    <source>
        <strain evidence="2 3">HUAS 5</strain>
    </source>
</reference>
<evidence type="ECO:0000313" key="3">
    <source>
        <dbReference type="Proteomes" id="UP001216440"/>
    </source>
</evidence>
<gene>
    <name evidence="2" type="ORF">PYS65_02265</name>
</gene>
<name>A0ABY8JSW9_9ACTN</name>
<evidence type="ECO:0000313" key="2">
    <source>
        <dbReference type="EMBL" id="WGD39079.1"/>
    </source>
</evidence>
<dbReference type="RefSeq" id="WP_279332006.1">
    <property type="nucleotide sequence ID" value="NZ_CP121682.1"/>
</dbReference>
<protein>
    <submittedName>
        <fullName evidence="2">Integrase</fullName>
    </submittedName>
</protein>
<organism evidence="2 3">
    <name type="scientific">Streptomyces cathayae</name>
    <dbReference type="NCBI Taxonomy" id="3031124"/>
    <lineage>
        <taxon>Bacteria</taxon>
        <taxon>Bacillati</taxon>
        <taxon>Actinomycetota</taxon>
        <taxon>Actinomycetes</taxon>
        <taxon>Kitasatosporales</taxon>
        <taxon>Streptomycetaceae</taxon>
        <taxon>Streptomyces</taxon>
    </lineage>
</organism>
<accession>A0ABY8JSW9</accession>
<keyword evidence="3" id="KW-1185">Reference proteome</keyword>
<evidence type="ECO:0000256" key="1">
    <source>
        <dbReference type="SAM" id="MobiDB-lite"/>
    </source>
</evidence>
<proteinExistence type="predicted"/>
<feature type="region of interest" description="Disordered" evidence="1">
    <location>
        <begin position="46"/>
        <end position="69"/>
    </location>
</feature>
<sequence length="69" mass="7423">MTVSLLYKVARRVAVRPVDAARRDTAKDVELLAPRRENAVLRRQIAGPVRSGPVRSEPATGSGAPLCPC</sequence>